<comment type="similarity">
    <text evidence="1">Belongs to the short-chain dehydrogenases/reductases (SDR) family.</text>
</comment>
<gene>
    <name evidence="3" type="ORF">K431DRAFT_287412</name>
</gene>
<evidence type="ECO:0000313" key="3">
    <source>
        <dbReference type="EMBL" id="KAF2718679.1"/>
    </source>
</evidence>
<proteinExistence type="inferred from homology"/>
<comment type="caution">
    <text evidence="3">The sequence shown here is derived from an EMBL/GenBank/DDBJ whole genome shotgun (WGS) entry which is preliminary data.</text>
</comment>
<dbReference type="AlphaFoldDB" id="A0A9P4ULM5"/>
<protein>
    <submittedName>
        <fullName evidence="3">NAD(P)-binding protein</fullName>
    </submittedName>
</protein>
<dbReference type="OrthoDB" id="191139at2759"/>
<dbReference type="PANTHER" id="PTHR24320:SF272">
    <property type="entry name" value="NAD(P)-BINDING ROSSMANN-FOLD SUPERFAMILY PROTEIN"/>
    <property type="match status" value="1"/>
</dbReference>
<dbReference type="PANTHER" id="PTHR24320">
    <property type="entry name" value="RETINOL DEHYDROGENASE"/>
    <property type="match status" value="1"/>
</dbReference>
<sequence>MSRYAEVYKNTKGPGDARPTALQIVEDEGYTGKLTDKVFLVTGVSSGIGVETLRALYATGGHVFGTVRDVPKGQKVVEEIKAKTKGGKITLLEMRNDSLASVKEAAAEFLKQSDKLNIIINNAGVMTTPEGKTEDGFETQFGINHVAHFLLFWLLKDTLLASSTPDFPSRVVAVASYGHRSGKPRLHDYNFTEPGSYTPGLGYGQAKTANIWFSNELERRYGSKGLHSTSLHPGGIWTGLQIHMDKSFIEAASKNDDVNNYMMNTEQGAATQVYAALGEEWKNKGGKYLSKCQVADHVVDGAIGDDGYEDWAYDEQGEKQLWKDTLKMLDLKDDQ</sequence>
<dbReference type="GO" id="GO:0016491">
    <property type="term" value="F:oxidoreductase activity"/>
    <property type="evidence" value="ECO:0007669"/>
    <property type="project" value="UniProtKB-KW"/>
</dbReference>
<evidence type="ECO:0000313" key="4">
    <source>
        <dbReference type="Proteomes" id="UP000799441"/>
    </source>
</evidence>
<evidence type="ECO:0000256" key="2">
    <source>
        <dbReference type="ARBA" id="ARBA00023002"/>
    </source>
</evidence>
<dbReference type="InterPro" id="IPR036291">
    <property type="entry name" value="NAD(P)-bd_dom_sf"/>
</dbReference>
<dbReference type="Gene3D" id="3.40.50.720">
    <property type="entry name" value="NAD(P)-binding Rossmann-like Domain"/>
    <property type="match status" value="1"/>
</dbReference>
<dbReference type="Proteomes" id="UP000799441">
    <property type="component" value="Unassembled WGS sequence"/>
</dbReference>
<keyword evidence="4" id="KW-1185">Reference proteome</keyword>
<dbReference type="EMBL" id="MU003821">
    <property type="protein sequence ID" value="KAF2718679.1"/>
    <property type="molecule type" value="Genomic_DNA"/>
</dbReference>
<dbReference type="InterPro" id="IPR002347">
    <property type="entry name" value="SDR_fam"/>
</dbReference>
<keyword evidence="2" id="KW-0560">Oxidoreductase</keyword>
<organism evidence="3 4">
    <name type="scientific">Polychaeton citri CBS 116435</name>
    <dbReference type="NCBI Taxonomy" id="1314669"/>
    <lineage>
        <taxon>Eukaryota</taxon>
        <taxon>Fungi</taxon>
        <taxon>Dikarya</taxon>
        <taxon>Ascomycota</taxon>
        <taxon>Pezizomycotina</taxon>
        <taxon>Dothideomycetes</taxon>
        <taxon>Dothideomycetidae</taxon>
        <taxon>Capnodiales</taxon>
        <taxon>Capnodiaceae</taxon>
        <taxon>Polychaeton</taxon>
    </lineage>
</organism>
<dbReference type="SUPFAM" id="SSF51735">
    <property type="entry name" value="NAD(P)-binding Rossmann-fold domains"/>
    <property type="match status" value="1"/>
</dbReference>
<reference evidence="3" key="1">
    <citation type="journal article" date="2020" name="Stud. Mycol.">
        <title>101 Dothideomycetes genomes: a test case for predicting lifestyles and emergence of pathogens.</title>
        <authorList>
            <person name="Haridas S."/>
            <person name="Albert R."/>
            <person name="Binder M."/>
            <person name="Bloem J."/>
            <person name="Labutti K."/>
            <person name="Salamov A."/>
            <person name="Andreopoulos B."/>
            <person name="Baker S."/>
            <person name="Barry K."/>
            <person name="Bills G."/>
            <person name="Bluhm B."/>
            <person name="Cannon C."/>
            <person name="Castanera R."/>
            <person name="Culley D."/>
            <person name="Daum C."/>
            <person name="Ezra D."/>
            <person name="Gonzalez J."/>
            <person name="Henrissat B."/>
            <person name="Kuo A."/>
            <person name="Liang C."/>
            <person name="Lipzen A."/>
            <person name="Lutzoni F."/>
            <person name="Magnuson J."/>
            <person name="Mondo S."/>
            <person name="Nolan M."/>
            <person name="Ohm R."/>
            <person name="Pangilinan J."/>
            <person name="Park H.-J."/>
            <person name="Ramirez L."/>
            <person name="Alfaro M."/>
            <person name="Sun H."/>
            <person name="Tritt A."/>
            <person name="Yoshinaga Y."/>
            <person name="Zwiers L.-H."/>
            <person name="Turgeon B."/>
            <person name="Goodwin S."/>
            <person name="Spatafora J."/>
            <person name="Crous P."/>
            <person name="Grigoriev I."/>
        </authorList>
    </citation>
    <scope>NUCLEOTIDE SEQUENCE</scope>
    <source>
        <strain evidence="3">CBS 116435</strain>
    </source>
</reference>
<accession>A0A9P4ULM5</accession>
<name>A0A9P4ULM5_9PEZI</name>
<evidence type="ECO:0000256" key="1">
    <source>
        <dbReference type="ARBA" id="ARBA00006484"/>
    </source>
</evidence>
<dbReference type="PRINTS" id="PR00081">
    <property type="entry name" value="GDHRDH"/>
</dbReference>
<dbReference type="Pfam" id="PF00106">
    <property type="entry name" value="adh_short"/>
    <property type="match status" value="1"/>
</dbReference>